<protein>
    <submittedName>
        <fullName evidence="2">Def N-formylmethionyl-tRNA deformylase</fullName>
    </submittedName>
</protein>
<sequence>MGIKKIKFVDDQMYSYEIHTLVDSYSDIMRQKLEPFDFSNPPVDPRYLAISLIETMVKYRGVGLAANQVGFPYRVFVMGAQNVGFACFNPEIISVSGEESFEEGCLSFPGMFLPIKRPSSVTARYIDMNGVAKEETFTGFTARIFLHEYDHMEGVVYTSKVNQLTVDRAKRKIKNNLKLLNKEKREVEARRKEGAA</sequence>
<dbReference type="Pfam" id="PF01327">
    <property type="entry name" value="Pep_deformylase"/>
    <property type="match status" value="1"/>
</dbReference>
<dbReference type="PIRSF" id="PIRSF004749">
    <property type="entry name" value="Pep_def"/>
    <property type="match status" value="1"/>
</dbReference>
<dbReference type="PRINTS" id="PR01576">
    <property type="entry name" value="PDEFORMYLASE"/>
</dbReference>
<organism evidence="2">
    <name type="scientific">uncultured Caudovirales phage</name>
    <dbReference type="NCBI Taxonomy" id="2100421"/>
    <lineage>
        <taxon>Viruses</taxon>
        <taxon>Duplodnaviria</taxon>
        <taxon>Heunggongvirae</taxon>
        <taxon>Uroviricota</taxon>
        <taxon>Caudoviricetes</taxon>
        <taxon>Peduoviridae</taxon>
        <taxon>Maltschvirus</taxon>
        <taxon>Maltschvirus maltsch</taxon>
    </lineage>
</organism>
<dbReference type="HAMAP" id="MF_00163">
    <property type="entry name" value="Pep_deformylase"/>
    <property type="match status" value="1"/>
</dbReference>
<dbReference type="CDD" id="cd00487">
    <property type="entry name" value="Pep_deformylase"/>
    <property type="match status" value="1"/>
</dbReference>
<proteinExistence type="inferred from homology"/>
<dbReference type="GO" id="GO:0042586">
    <property type="term" value="F:peptide deformylase activity"/>
    <property type="evidence" value="ECO:0007669"/>
    <property type="project" value="InterPro"/>
</dbReference>
<dbReference type="PANTHER" id="PTHR10458:SF22">
    <property type="entry name" value="PEPTIDE DEFORMYLASE"/>
    <property type="match status" value="1"/>
</dbReference>
<comment type="similarity">
    <text evidence="1">Belongs to the polypeptide deformylase family.</text>
</comment>
<evidence type="ECO:0000256" key="1">
    <source>
        <dbReference type="ARBA" id="ARBA00010759"/>
    </source>
</evidence>
<dbReference type="PANTHER" id="PTHR10458">
    <property type="entry name" value="PEPTIDE DEFORMYLASE"/>
    <property type="match status" value="1"/>
</dbReference>
<dbReference type="Gene3D" id="3.90.45.10">
    <property type="entry name" value="Peptide deformylase"/>
    <property type="match status" value="1"/>
</dbReference>
<gene>
    <name evidence="2" type="ORF">UFOVP49_186</name>
</gene>
<name>A0A6J5KPV1_9CAUD</name>
<dbReference type="InterPro" id="IPR023635">
    <property type="entry name" value="Peptide_deformylase"/>
</dbReference>
<evidence type="ECO:0000313" key="2">
    <source>
        <dbReference type="EMBL" id="CAB4124348.1"/>
    </source>
</evidence>
<dbReference type="EMBL" id="LR796178">
    <property type="protein sequence ID" value="CAB4124348.1"/>
    <property type="molecule type" value="Genomic_DNA"/>
</dbReference>
<accession>A0A6J5KPV1</accession>
<reference evidence="2" key="1">
    <citation type="submission" date="2020-04" db="EMBL/GenBank/DDBJ databases">
        <authorList>
            <person name="Chiriac C."/>
            <person name="Salcher M."/>
            <person name="Ghai R."/>
            <person name="Kavagutti S V."/>
        </authorList>
    </citation>
    <scope>NUCLEOTIDE SEQUENCE</scope>
</reference>
<dbReference type="SUPFAM" id="SSF56420">
    <property type="entry name" value="Peptide deformylase"/>
    <property type="match status" value="1"/>
</dbReference>
<dbReference type="InterPro" id="IPR036821">
    <property type="entry name" value="Peptide_deformylase_sf"/>
</dbReference>
<dbReference type="NCBIfam" id="TIGR00079">
    <property type="entry name" value="pept_deformyl"/>
    <property type="match status" value="1"/>
</dbReference>